<feature type="region of interest" description="Disordered" evidence="1">
    <location>
        <begin position="1"/>
        <end position="22"/>
    </location>
</feature>
<evidence type="ECO:0000313" key="3">
    <source>
        <dbReference type="EMBL" id="QTE01485.1"/>
    </source>
</evidence>
<feature type="domain" description="HTH marR-type" evidence="2">
    <location>
        <begin position="20"/>
        <end position="154"/>
    </location>
</feature>
<dbReference type="RefSeq" id="WP_208034916.1">
    <property type="nucleotide sequence ID" value="NZ_CP071839.1"/>
</dbReference>
<dbReference type="InterPro" id="IPR000835">
    <property type="entry name" value="HTH_MarR-typ"/>
</dbReference>
<evidence type="ECO:0000313" key="4">
    <source>
        <dbReference type="Proteomes" id="UP000663908"/>
    </source>
</evidence>
<name>A0ABX7TXI2_STRCY</name>
<dbReference type="SMART" id="SM00347">
    <property type="entry name" value="HTH_MARR"/>
    <property type="match status" value="1"/>
</dbReference>
<dbReference type="SUPFAM" id="SSF46785">
    <property type="entry name" value="Winged helix' DNA-binding domain"/>
    <property type="match status" value="1"/>
</dbReference>
<evidence type="ECO:0000259" key="2">
    <source>
        <dbReference type="PROSITE" id="PS50995"/>
    </source>
</evidence>
<sequence length="167" mass="17900">MFVTLPGGADDRAEGSGDEPGAGAREIADAVECLANLWSLAAQEAAVRLSLHQLRALRALETTPELNLTGLAERLDIGLPTASRLCDRLEAAGMLERALHPRNRREVQLRLTGQGRRVLGDVARRRAQALAGVLARMAPAERAALVRGMKAFLSAHGETPFRPPEAP</sequence>
<accession>A0ABX7TXI2</accession>
<reference evidence="3 4" key="1">
    <citation type="submission" date="2021-03" db="EMBL/GenBank/DDBJ databases">
        <title>Complete genome sequence of Streptomyces cyanogenus S136, producer of anticancer angucycline landomycin A.</title>
        <authorList>
            <person name="Hrab P."/>
            <person name="Ruckert C."/>
            <person name="Busche T."/>
            <person name="Ostash I."/>
            <person name="Kalinowski J."/>
            <person name="Fedorenko V."/>
            <person name="Yushchuk O."/>
            <person name="Ostash B."/>
        </authorList>
    </citation>
    <scope>NUCLEOTIDE SEQUENCE [LARGE SCALE GENOMIC DNA]</scope>
    <source>
        <strain evidence="3 4">S136</strain>
    </source>
</reference>
<protein>
    <submittedName>
        <fullName evidence="3">MarR family protein</fullName>
    </submittedName>
</protein>
<dbReference type="Proteomes" id="UP000663908">
    <property type="component" value="Chromosome"/>
</dbReference>
<dbReference type="PANTHER" id="PTHR33164">
    <property type="entry name" value="TRANSCRIPTIONAL REGULATOR, MARR FAMILY"/>
    <property type="match status" value="1"/>
</dbReference>
<dbReference type="Gene3D" id="1.10.10.10">
    <property type="entry name" value="Winged helix-like DNA-binding domain superfamily/Winged helix DNA-binding domain"/>
    <property type="match status" value="1"/>
</dbReference>
<evidence type="ECO:0000256" key="1">
    <source>
        <dbReference type="SAM" id="MobiDB-lite"/>
    </source>
</evidence>
<dbReference type="PROSITE" id="PS50995">
    <property type="entry name" value="HTH_MARR_2"/>
    <property type="match status" value="1"/>
</dbReference>
<proteinExistence type="predicted"/>
<dbReference type="InterPro" id="IPR036390">
    <property type="entry name" value="WH_DNA-bd_sf"/>
</dbReference>
<dbReference type="PANTHER" id="PTHR33164:SF94">
    <property type="entry name" value="TRANSCRIPTIONAL REGULATORY PROTEIN-RELATED"/>
    <property type="match status" value="1"/>
</dbReference>
<organism evidence="3 4">
    <name type="scientific">Streptomyces cyanogenus</name>
    <dbReference type="NCBI Taxonomy" id="80860"/>
    <lineage>
        <taxon>Bacteria</taxon>
        <taxon>Bacillati</taxon>
        <taxon>Actinomycetota</taxon>
        <taxon>Actinomycetes</taxon>
        <taxon>Kitasatosporales</taxon>
        <taxon>Streptomycetaceae</taxon>
        <taxon>Streptomyces</taxon>
    </lineage>
</organism>
<dbReference type="InterPro" id="IPR039422">
    <property type="entry name" value="MarR/SlyA-like"/>
</dbReference>
<keyword evidence="4" id="KW-1185">Reference proteome</keyword>
<dbReference type="InterPro" id="IPR036388">
    <property type="entry name" value="WH-like_DNA-bd_sf"/>
</dbReference>
<dbReference type="EMBL" id="CP071839">
    <property type="protein sequence ID" value="QTE01485.1"/>
    <property type="molecule type" value="Genomic_DNA"/>
</dbReference>
<dbReference type="Pfam" id="PF01047">
    <property type="entry name" value="MarR"/>
    <property type="match status" value="1"/>
</dbReference>
<gene>
    <name evidence="3" type="ORF">S1361_29425</name>
</gene>